<dbReference type="InterPro" id="IPR010730">
    <property type="entry name" value="HET"/>
</dbReference>
<name>A0A6A6PEA3_9PEZI</name>
<keyword evidence="3" id="KW-1185">Reference proteome</keyword>
<dbReference type="PANTHER" id="PTHR24148">
    <property type="entry name" value="ANKYRIN REPEAT DOMAIN-CONTAINING PROTEIN 39 HOMOLOG-RELATED"/>
    <property type="match status" value="1"/>
</dbReference>
<dbReference type="OrthoDB" id="5416609at2759"/>
<dbReference type="Proteomes" id="UP000799766">
    <property type="component" value="Unassembled WGS sequence"/>
</dbReference>
<feature type="domain" description="Heterokaryon incompatibility" evidence="1">
    <location>
        <begin position="42"/>
        <end position="197"/>
    </location>
</feature>
<evidence type="ECO:0000313" key="3">
    <source>
        <dbReference type="Proteomes" id="UP000799766"/>
    </source>
</evidence>
<dbReference type="Pfam" id="PF06985">
    <property type="entry name" value="HET"/>
    <property type="match status" value="1"/>
</dbReference>
<proteinExistence type="predicted"/>
<reference evidence="2" key="1">
    <citation type="journal article" date="2020" name="Stud. Mycol.">
        <title>101 Dothideomycetes genomes: a test case for predicting lifestyles and emergence of pathogens.</title>
        <authorList>
            <person name="Haridas S."/>
            <person name="Albert R."/>
            <person name="Binder M."/>
            <person name="Bloem J."/>
            <person name="Labutti K."/>
            <person name="Salamov A."/>
            <person name="Andreopoulos B."/>
            <person name="Baker S."/>
            <person name="Barry K."/>
            <person name="Bills G."/>
            <person name="Bluhm B."/>
            <person name="Cannon C."/>
            <person name="Castanera R."/>
            <person name="Culley D."/>
            <person name="Daum C."/>
            <person name="Ezra D."/>
            <person name="Gonzalez J."/>
            <person name="Henrissat B."/>
            <person name="Kuo A."/>
            <person name="Liang C."/>
            <person name="Lipzen A."/>
            <person name="Lutzoni F."/>
            <person name="Magnuson J."/>
            <person name="Mondo S."/>
            <person name="Nolan M."/>
            <person name="Ohm R."/>
            <person name="Pangilinan J."/>
            <person name="Park H.-J."/>
            <person name="Ramirez L."/>
            <person name="Alfaro M."/>
            <person name="Sun H."/>
            <person name="Tritt A."/>
            <person name="Yoshinaga Y."/>
            <person name="Zwiers L.-H."/>
            <person name="Turgeon B."/>
            <person name="Goodwin S."/>
            <person name="Spatafora J."/>
            <person name="Crous P."/>
            <person name="Grigoriev I."/>
        </authorList>
    </citation>
    <scope>NUCLEOTIDE SEQUENCE</scope>
    <source>
        <strain evidence="2">ATCC 16933</strain>
    </source>
</reference>
<evidence type="ECO:0000313" key="2">
    <source>
        <dbReference type="EMBL" id="KAF2462308.1"/>
    </source>
</evidence>
<dbReference type="EMBL" id="MU001670">
    <property type="protein sequence ID" value="KAF2462308.1"/>
    <property type="molecule type" value="Genomic_DNA"/>
</dbReference>
<organism evidence="2 3">
    <name type="scientific">Lineolata rhizophorae</name>
    <dbReference type="NCBI Taxonomy" id="578093"/>
    <lineage>
        <taxon>Eukaryota</taxon>
        <taxon>Fungi</taxon>
        <taxon>Dikarya</taxon>
        <taxon>Ascomycota</taxon>
        <taxon>Pezizomycotina</taxon>
        <taxon>Dothideomycetes</taxon>
        <taxon>Dothideomycetes incertae sedis</taxon>
        <taxon>Lineolatales</taxon>
        <taxon>Lineolataceae</taxon>
        <taxon>Lineolata</taxon>
    </lineage>
</organism>
<dbReference type="PANTHER" id="PTHR24148:SF64">
    <property type="entry name" value="HETEROKARYON INCOMPATIBILITY DOMAIN-CONTAINING PROTEIN"/>
    <property type="match status" value="1"/>
</dbReference>
<accession>A0A6A6PEA3</accession>
<evidence type="ECO:0000259" key="1">
    <source>
        <dbReference type="Pfam" id="PF06985"/>
    </source>
</evidence>
<dbReference type="InterPro" id="IPR052895">
    <property type="entry name" value="HetReg/Transcr_Mod"/>
</dbReference>
<gene>
    <name evidence="2" type="ORF">BDY21DRAFT_331046</name>
</gene>
<dbReference type="AlphaFoldDB" id="A0A6A6PEA3"/>
<protein>
    <submittedName>
        <fullName evidence="2">Heterokaryon incompatibility protein-domain-containing protein</fullName>
    </submittedName>
</protein>
<sequence>MEYYRYERLESGSIRLLNVLNTQTAEIRCQLLTADLNTAPKFIALSYCWGAPKGNISVICDNAIIHVTPNLHGFLTHFASQGPEYLPPVWVDAVCINQEDINERNAQVAMIQHIYQQAAKTVVWLGEGTEESDIAMKFIPQLLRADEKSKEDRWTSQDLKEGDVRKLCLPSRTESLHFFYSALFLRPWFRRVWIIQEVAMSQDVEVVCGQQRVSWKDFSRAFWFAHQLGVQVSSDIDKGHIEGLQSTFAIIKTKESRQCGLRVDLLGLLLRCRKFLASDVRDKVFALLGLADDTGPEALDFQPDYGLDIATVYTRLAFALIHSESSLDVLSARMAPSRELQVMLPSWVPDWSTPVGLPTFSGRESLANHESFDMERDRNATKDSLAVARLGENEKTLGIEGYVVDHIERLGSVLPGSDELQDYKIYLFAVLSLMRSYIQVFIEWEGFAEPFSGETYAWTNESIMDAYWKTITACSTHMEAEVSRADFLEWNSYYHPLLSLRNLVGYSIASSSLFAWLTLAISLLKILFRGSSDPIFGTALDIAENRRLIRTSKGLLGLAPAAARQNDRIGLFKGGRVPLVVRQKTQHWELIGDVYVHGMMEGELFTADSCETMWFV</sequence>
<dbReference type="Pfam" id="PF26639">
    <property type="entry name" value="Het-6_barrel"/>
    <property type="match status" value="1"/>
</dbReference>